<dbReference type="SUPFAM" id="SSF52799">
    <property type="entry name" value="(Phosphotyrosine protein) phosphatases II"/>
    <property type="match status" value="1"/>
</dbReference>
<reference evidence="2" key="2">
    <citation type="submission" date="2020-09" db="EMBL/GenBank/DDBJ databases">
        <authorList>
            <person name="Sun Q."/>
            <person name="Kim S."/>
        </authorList>
    </citation>
    <scope>NUCLEOTIDE SEQUENCE</scope>
    <source>
        <strain evidence="2">KCTC 22169</strain>
    </source>
</reference>
<protein>
    <submittedName>
        <fullName evidence="2">Oxidoreductase</fullName>
    </submittedName>
</protein>
<dbReference type="Proteomes" id="UP000626148">
    <property type="component" value="Unassembled WGS sequence"/>
</dbReference>
<reference evidence="2" key="1">
    <citation type="journal article" date="2014" name="Int. J. Syst. Evol. Microbiol.">
        <title>Complete genome sequence of Corynebacterium casei LMG S-19264T (=DSM 44701T), isolated from a smear-ripened cheese.</title>
        <authorList>
            <consortium name="US DOE Joint Genome Institute (JGI-PGF)"/>
            <person name="Walter F."/>
            <person name="Albersmeier A."/>
            <person name="Kalinowski J."/>
            <person name="Ruckert C."/>
        </authorList>
    </citation>
    <scope>NUCLEOTIDE SEQUENCE</scope>
    <source>
        <strain evidence="2">KCTC 22169</strain>
    </source>
</reference>
<accession>A0A918N6M5</accession>
<evidence type="ECO:0000259" key="1">
    <source>
        <dbReference type="Pfam" id="PF04273"/>
    </source>
</evidence>
<dbReference type="Pfam" id="PF04273">
    <property type="entry name" value="BLH_phosphatase"/>
    <property type="match status" value="1"/>
</dbReference>
<proteinExistence type="predicted"/>
<sequence length="110" mass="12097">MNLTQLDSNYWVSPQITVEDVAEAKNQGFDTIVCNRPDGESDDQTPAVDIARAAADQGIKFVELPMRGPNYSKEQVDTLSSLLDSQQKILGYCRTGNRSSVLYRAVKGEG</sequence>
<gene>
    <name evidence="2" type="ORF">GCM10007392_02970</name>
</gene>
<organism evidence="2 3">
    <name type="scientific">Saccharospirillum salsuginis</name>
    <dbReference type="NCBI Taxonomy" id="418750"/>
    <lineage>
        <taxon>Bacteria</taxon>
        <taxon>Pseudomonadati</taxon>
        <taxon>Pseudomonadota</taxon>
        <taxon>Gammaproteobacteria</taxon>
        <taxon>Oceanospirillales</taxon>
        <taxon>Saccharospirillaceae</taxon>
        <taxon>Saccharospirillum</taxon>
    </lineage>
</organism>
<dbReference type="InterPro" id="IPR005939">
    <property type="entry name" value="BLH_phosphatase-like"/>
</dbReference>
<dbReference type="GO" id="GO:0016787">
    <property type="term" value="F:hydrolase activity"/>
    <property type="evidence" value="ECO:0007669"/>
    <property type="project" value="InterPro"/>
</dbReference>
<dbReference type="RefSeq" id="WP_189606720.1">
    <property type="nucleotide sequence ID" value="NZ_BMXR01000001.1"/>
</dbReference>
<comment type="caution">
    <text evidence="2">The sequence shown here is derived from an EMBL/GenBank/DDBJ whole genome shotgun (WGS) entry which is preliminary data.</text>
</comment>
<dbReference type="EMBL" id="BMXR01000001">
    <property type="protein sequence ID" value="GGX39843.1"/>
    <property type="molecule type" value="Genomic_DNA"/>
</dbReference>
<name>A0A918N6M5_9GAMM</name>
<evidence type="ECO:0000313" key="2">
    <source>
        <dbReference type="EMBL" id="GGX39843.1"/>
    </source>
</evidence>
<feature type="domain" description="Beta-lactamase hydrolase-like protein phosphatase-like" evidence="1">
    <location>
        <begin position="6"/>
        <end position="103"/>
    </location>
</feature>
<keyword evidence="3" id="KW-1185">Reference proteome</keyword>
<dbReference type="Gene3D" id="3.90.190.10">
    <property type="entry name" value="Protein tyrosine phosphatase superfamily"/>
    <property type="match status" value="1"/>
</dbReference>
<dbReference type="AlphaFoldDB" id="A0A918N6M5"/>
<dbReference type="InterPro" id="IPR029021">
    <property type="entry name" value="Prot-tyrosine_phosphatase-like"/>
</dbReference>
<dbReference type="NCBIfam" id="TIGR01244">
    <property type="entry name" value="TIGR01244 family sulfur transferase"/>
    <property type="match status" value="1"/>
</dbReference>
<evidence type="ECO:0000313" key="3">
    <source>
        <dbReference type="Proteomes" id="UP000626148"/>
    </source>
</evidence>